<organism evidence="1 2">
    <name type="scientific">Metallosphaera yellowstonensis MK1</name>
    <dbReference type="NCBI Taxonomy" id="671065"/>
    <lineage>
        <taxon>Archaea</taxon>
        <taxon>Thermoproteota</taxon>
        <taxon>Thermoprotei</taxon>
        <taxon>Sulfolobales</taxon>
        <taxon>Sulfolobaceae</taxon>
        <taxon>Metallosphaera</taxon>
    </lineage>
</organism>
<keyword evidence="2" id="KW-1185">Reference proteome</keyword>
<dbReference type="AlphaFoldDB" id="H2C5Z1"/>
<dbReference type="HOGENOM" id="CLU_2230497_0_0_2"/>
<reference evidence="1 2" key="1">
    <citation type="submission" date="2012-01" db="EMBL/GenBank/DDBJ databases">
        <title>Improved High-Quality Draft sequence of Metallosphaera yellowstonensis MK1.</title>
        <authorList>
            <consortium name="US DOE Joint Genome Institute"/>
            <person name="Lucas S."/>
            <person name="Han J."/>
            <person name="Cheng J.-F."/>
            <person name="Goodwin L."/>
            <person name="Pitluck S."/>
            <person name="Peters L."/>
            <person name="Teshima H."/>
            <person name="Detter J.C."/>
            <person name="Han C."/>
            <person name="Tapia R."/>
            <person name="Land M."/>
            <person name="Hauser L."/>
            <person name="Kyrpides N."/>
            <person name="Kozubal M."/>
            <person name="Macur R.E."/>
            <person name="Jay Z."/>
            <person name="Inskeep W."/>
            <person name="Woyke T."/>
        </authorList>
    </citation>
    <scope>NUCLEOTIDE SEQUENCE [LARGE SCALE GENOMIC DNA]</scope>
    <source>
        <strain evidence="1 2">MK1</strain>
    </source>
</reference>
<dbReference type="RefSeq" id="WP_009073037.1">
    <property type="nucleotide sequence ID" value="NZ_JH597768.1"/>
</dbReference>
<evidence type="ECO:0000313" key="1">
    <source>
        <dbReference type="EMBL" id="EHP69218.1"/>
    </source>
</evidence>
<dbReference type="EMBL" id="JH597768">
    <property type="protein sequence ID" value="EHP69218.1"/>
    <property type="molecule type" value="Genomic_DNA"/>
</dbReference>
<dbReference type="Proteomes" id="UP000003980">
    <property type="component" value="Unassembled WGS sequence"/>
</dbReference>
<gene>
    <name evidence="1" type="ORF">MetMK1DRAFT_00019640</name>
</gene>
<accession>H2C5Z1</accession>
<sequence length="107" mass="12372">MADIVSKLWTLIDLQIPLVTTDMETYLLKEGIFTQDDLNKFKEISKSIKRAYYALQRDPEDAIKTLKKALEELKTIQPKKPMPPEMKIRFEAIMRALVEATSSTEPK</sequence>
<dbReference type="STRING" id="671065.MetMK1DRAFT_00019640"/>
<evidence type="ECO:0000313" key="2">
    <source>
        <dbReference type="Proteomes" id="UP000003980"/>
    </source>
</evidence>
<name>H2C5Z1_9CREN</name>
<protein>
    <submittedName>
        <fullName evidence="1">Uncharacterized protein</fullName>
    </submittedName>
</protein>
<proteinExistence type="predicted"/>
<dbReference type="OrthoDB" id="34276at2157"/>
<dbReference type="eggNOG" id="arCOG05926">
    <property type="taxonomic scope" value="Archaea"/>
</dbReference>